<sequence>MAPTIVRNACIFTSTKDADDVVAGCLVFQDDGLIQYVGPEEGLESHCQAIMPASGSGVTEIDVDNRIVTPGFIDSHVHMLHFGLSLGKLDVMSCKTLEQIRDKIRRFGRSHPSEPRVLCKGWIQASAAGQALASMLDDLDPRPIYVEALDLHSIWRSTVA</sequence>
<name>W9WDJ2_9EURO</name>
<gene>
    <name evidence="2" type="ORF">A1O5_10975</name>
</gene>
<dbReference type="RefSeq" id="XP_007749738.1">
    <property type="nucleotide sequence ID" value="XM_007751548.1"/>
</dbReference>
<evidence type="ECO:0000313" key="2">
    <source>
        <dbReference type="EMBL" id="EXJ65998.1"/>
    </source>
</evidence>
<dbReference type="Pfam" id="PF07969">
    <property type="entry name" value="Amidohydro_3"/>
    <property type="match status" value="1"/>
</dbReference>
<feature type="domain" description="Amidohydrolase 3" evidence="1">
    <location>
        <begin position="60"/>
        <end position="160"/>
    </location>
</feature>
<protein>
    <recommendedName>
        <fullName evidence="1">Amidohydrolase 3 domain-containing protein</fullName>
    </recommendedName>
</protein>
<dbReference type="AlphaFoldDB" id="W9WDJ2"/>
<dbReference type="Gene3D" id="3.10.310.70">
    <property type="match status" value="1"/>
</dbReference>
<dbReference type="EMBL" id="AMGX01000022">
    <property type="protein sequence ID" value="EXJ65998.1"/>
    <property type="molecule type" value="Genomic_DNA"/>
</dbReference>
<dbReference type="OrthoDB" id="3501663at2759"/>
<dbReference type="Proteomes" id="UP000019471">
    <property type="component" value="Unassembled WGS sequence"/>
</dbReference>
<dbReference type="SUPFAM" id="SSF51338">
    <property type="entry name" value="Composite domain of metallo-dependent hydrolases"/>
    <property type="match status" value="1"/>
</dbReference>
<dbReference type="HOGENOM" id="CLU_124003_0_0_1"/>
<dbReference type="Gene3D" id="3.20.20.140">
    <property type="entry name" value="Metal-dependent hydrolases"/>
    <property type="match status" value="1"/>
</dbReference>
<dbReference type="PANTHER" id="PTHR22642:SF19">
    <property type="entry name" value="AMIDOHYDROLASE FAMILY PROTEIN (AFU_ORTHOLOGUE AFUA_5G01480)"/>
    <property type="match status" value="1"/>
</dbReference>
<dbReference type="Gene3D" id="2.30.40.10">
    <property type="entry name" value="Urease, subunit C, domain 1"/>
    <property type="match status" value="1"/>
</dbReference>
<dbReference type="InterPro" id="IPR013108">
    <property type="entry name" value="Amidohydro_3"/>
</dbReference>
<dbReference type="eggNOG" id="ENOG502QSHE">
    <property type="taxonomic scope" value="Eukaryota"/>
</dbReference>
<dbReference type="GO" id="GO:0016810">
    <property type="term" value="F:hydrolase activity, acting on carbon-nitrogen (but not peptide) bonds"/>
    <property type="evidence" value="ECO:0007669"/>
    <property type="project" value="InterPro"/>
</dbReference>
<dbReference type="PANTHER" id="PTHR22642">
    <property type="entry name" value="IMIDAZOLONEPROPIONASE"/>
    <property type="match status" value="1"/>
</dbReference>
<dbReference type="GeneID" id="19195665"/>
<proteinExistence type="predicted"/>
<accession>W9WDJ2</accession>
<keyword evidence="3" id="KW-1185">Reference proteome</keyword>
<reference evidence="2 3" key="1">
    <citation type="submission" date="2013-03" db="EMBL/GenBank/DDBJ databases">
        <title>The Genome Sequence of Cladophialophora psammophila CBS 110553.</title>
        <authorList>
            <consortium name="The Broad Institute Genomics Platform"/>
            <person name="Cuomo C."/>
            <person name="de Hoog S."/>
            <person name="Gorbushina A."/>
            <person name="Walker B."/>
            <person name="Young S.K."/>
            <person name="Zeng Q."/>
            <person name="Gargeya S."/>
            <person name="Fitzgerald M."/>
            <person name="Haas B."/>
            <person name="Abouelleil A."/>
            <person name="Allen A.W."/>
            <person name="Alvarado L."/>
            <person name="Arachchi H.M."/>
            <person name="Berlin A.M."/>
            <person name="Chapman S.B."/>
            <person name="Gainer-Dewar J."/>
            <person name="Goldberg J."/>
            <person name="Griggs A."/>
            <person name="Gujja S."/>
            <person name="Hansen M."/>
            <person name="Howarth C."/>
            <person name="Imamovic A."/>
            <person name="Ireland A."/>
            <person name="Larimer J."/>
            <person name="McCowan C."/>
            <person name="Murphy C."/>
            <person name="Pearson M."/>
            <person name="Poon T.W."/>
            <person name="Priest M."/>
            <person name="Roberts A."/>
            <person name="Saif S."/>
            <person name="Shea T."/>
            <person name="Sisk P."/>
            <person name="Sykes S."/>
            <person name="Wortman J."/>
            <person name="Nusbaum C."/>
            <person name="Birren B."/>
        </authorList>
    </citation>
    <scope>NUCLEOTIDE SEQUENCE [LARGE SCALE GENOMIC DNA]</scope>
    <source>
        <strain evidence="2 3">CBS 110553</strain>
    </source>
</reference>
<dbReference type="InterPro" id="IPR011059">
    <property type="entry name" value="Metal-dep_hydrolase_composite"/>
</dbReference>
<organism evidence="2 3">
    <name type="scientific">Cladophialophora psammophila CBS 110553</name>
    <dbReference type="NCBI Taxonomy" id="1182543"/>
    <lineage>
        <taxon>Eukaryota</taxon>
        <taxon>Fungi</taxon>
        <taxon>Dikarya</taxon>
        <taxon>Ascomycota</taxon>
        <taxon>Pezizomycotina</taxon>
        <taxon>Eurotiomycetes</taxon>
        <taxon>Chaetothyriomycetidae</taxon>
        <taxon>Chaetothyriales</taxon>
        <taxon>Herpotrichiellaceae</taxon>
        <taxon>Cladophialophora</taxon>
    </lineage>
</organism>
<comment type="caution">
    <text evidence="2">The sequence shown here is derived from an EMBL/GenBank/DDBJ whole genome shotgun (WGS) entry which is preliminary data.</text>
</comment>
<evidence type="ECO:0000313" key="3">
    <source>
        <dbReference type="Proteomes" id="UP000019471"/>
    </source>
</evidence>
<dbReference type="STRING" id="1182543.W9WDJ2"/>
<evidence type="ECO:0000259" key="1">
    <source>
        <dbReference type="Pfam" id="PF07969"/>
    </source>
</evidence>